<evidence type="ECO:0000256" key="3">
    <source>
        <dbReference type="ARBA" id="ARBA00022448"/>
    </source>
</evidence>
<evidence type="ECO:0000256" key="6">
    <source>
        <dbReference type="ARBA" id="ARBA00022660"/>
    </source>
</evidence>
<protein>
    <submittedName>
        <fullName evidence="17">Cytochrome o ubiquinol oxidase subunit I</fullName>
    </submittedName>
</protein>
<evidence type="ECO:0000256" key="4">
    <source>
        <dbReference type="ARBA" id="ARBA00022475"/>
    </source>
</evidence>
<dbReference type="InterPro" id="IPR023615">
    <property type="entry name" value="Cyt_c_Oxase_su1_BS"/>
</dbReference>
<evidence type="ECO:0000256" key="12">
    <source>
        <dbReference type="ARBA" id="ARBA00023008"/>
    </source>
</evidence>
<feature type="transmembrane region" description="Helical" evidence="15">
    <location>
        <begin position="589"/>
        <end position="607"/>
    </location>
</feature>
<dbReference type="GO" id="GO:0046872">
    <property type="term" value="F:metal ion binding"/>
    <property type="evidence" value="ECO:0007669"/>
    <property type="project" value="UniProtKB-KW"/>
</dbReference>
<feature type="transmembrane region" description="Helical" evidence="15">
    <location>
        <begin position="144"/>
        <end position="170"/>
    </location>
</feature>
<keyword evidence="11" id="KW-0408">Iron</keyword>
<feature type="transmembrane region" description="Helical" evidence="15">
    <location>
        <begin position="101"/>
        <end position="123"/>
    </location>
</feature>
<evidence type="ECO:0000256" key="11">
    <source>
        <dbReference type="ARBA" id="ARBA00023004"/>
    </source>
</evidence>
<keyword evidence="9 14" id="KW-0249">Electron transport</keyword>
<keyword evidence="4" id="KW-1003">Cell membrane</keyword>
<dbReference type="GO" id="GO:0009486">
    <property type="term" value="F:cytochrome bo3 ubiquinol oxidase activity"/>
    <property type="evidence" value="ECO:0007669"/>
    <property type="project" value="TreeGrafter"/>
</dbReference>
<evidence type="ECO:0000259" key="16">
    <source>
        <dbReference type="PROSITE" id="PS50855"/>
    </source>
</evidence>
<keyword evidence="13 15" id="KW-0472">Membrane</keyword>
<keyword evidence="10 15" id="KW-1133">Transmembrane helix</keyword>
<dbReference type="GO" id="GO:0016682">
    <property type="term" value="F:oxidoreductase activity, acting on diphenols and related substances as donors, oxygen as acceptor"/>
    <property type="evidence" value="ECO:0007669"/>
    <property type="project" value="InterPro"/>
</dbReference>
<dbReference type="GO" id="GO:0015990">
    <property type="term" value="P:electron transport coupled proton transport"/>
    <property type="evidence" value="ECO:0007669"/>
    <property type="project" value="TreeGrafter"/>
</dbReference>
<evidence type="ECO:0000256" key="1">
    <source>
        <dbReference type="ARBA" id="ARBA00004651"/>
    </source>
</evidence>
<dbReference type="PANTHER" id="PTHR10422:SF35">
    <property type="entry name" value="CYTOCHROME BO(3) UBIQUINOL OXIDASE SUBUNIT 1"/>
    <property type="match status" value="1"/>
</dbReference>
<sequence length="669" mass="74933">MFGKLTLDAVPWHEPIIMGTGAVVALGGLALLAAITIAGKWGYLWREWITSVDHKRIGVMYIILAVIMLLRGFADAIMMRAQQALAYGDAAGYLPPHHYDQIFTAHGVIMIFFVATPLILGLMNVVVPLQIGARDVAYPFVNSLSFWLSVVGAILVMVSMFVGDFAATGWVAYPPLSELGYSPTVGMDYYIWSLQLSGLGTTLSGINFIVTILRMRAPGMKMMQMPVFVWTAFITNILIVAVFPVLTATLALLTMDRYFDMHFFTNELGGNAMMYINLIWVWGHPEVYILILPAFGAYSEIIATFSGKPLFGYKSMVYATSSIGILSFFVWLHHFFTMGSGANVNAFFGIMTTVISIPTGVKLFNWLFTMYRGRIRYHSATLWTIGFMVTFAVGGMTGVLLAVPGADFVLHNSLFLVAHFHNVIIGGVVFGCLAGVSFWFPKVFGFTLNEFWGKVSFWCWLIGYWLAFTPLYILGFEGMTRRMNHYEVAEWHPWLVVALVGAVFVGLGILSFIVQIVVSLRDREANRDVTGDPWDGRSLEWSTASPAPFYNFAVLPEITSMEQHWDNKEAGRAYVQPAKYEDIHMPRNTGAGFIIAAFSLLFGFAIVWHMWPFVAVGLIGMIVTFIVRTYNQDVDYWVPAAEVERIENARFKQLGIQRFDQSEHIEEMA</sequence>
<feature type="domain" description="Cytochrome oxidase subunit I profile" evidence="16">
    <location>
        <begin position="39"/>
        <end position="559"/>
    </location>
</feature>
<dbReference type="PROSITE" id="PS50855">
    <property type="entry name" value="COX1"/>
    <property type="match status" value="1"/>
</dbReference>
<feature type="transmembrane region" description="Helical" evidence="15">
    <location>
        <begin position="273"/>
        <end position="295"/>
    </location>
</feature>
<feature type="transmembrane region" description="Helical" evidence="15">
    <location>
        <begin position="227"/>
        <end position="253"/>
    </location>
</feature>
<feature type="transmembrane region" description="Helical" evidence="15">
    <location>
        <begin position="494"/>
        <end position="518"/>
    </location>
</feature>
<dbReference type="GO" id="GO:0005886">
    <property type="term" value="C:plasma membrane"/>
    <property type="evidence" value="ECO:0007669"/>
    <property type="project" value="UniProtKB-SubCell"/>
</dbReference>
<dbReference type="GO" id="GO:0009060">
    <property type="term" value="P:aerobic respiration"/>
    <property type="evidence" value="ECO:0007669"/>
    <property type="project" value="InterPro"/>
</dbReference>
<dbReference type="PROSITE" id="PS00077">
    <property type="entry name" value="COX1_CUB"/>
    <property type="match status" value="1"/>
</dbReference>
<dbReference type="InterPro" id="IPR000883">
    <property type="entry name" value="Cyt_C_Oxase_1"/>
</dbReference>
<comment type="subcellular location">
    <subcellularLocation>
        <location evidence="1">Cell membrane</location>
        <topology evidence="1">Multi-pass membrane protein</topology>
    </subcellularLocation>
</comment>
<dbReference type="PRINTS" id="PR01165">
    <property type="entry name" value="CYCOXIDASEI"/>
</dbReference>
<dbReference type="AlphaFoldDB" id="A0A4R5L8U1"/>
<dbReference type="Proteomes" id="UP000295606">
    <property type="component" value="Unassembled WGS sequence"/>
</dbReference>
<keyword evidence="7 14" id="KW-0812">Transmembrane</keyword>
<evidence type="ECO:0000256" key="13">
    <source>
        <dbReference type="ARBA" id="ARBA00023136"/>
    </source>
</evidence>
<comment type="similarity">
    <text evidence="2 14">Belongs to the heme-copper respiratory oxidase family.</text>
</comment>
<keyword evidence="5 14" id="KW-0349">Heme</keyword>
<comment type="caution">
    <text evidence="17">The sequence shown here is derived from an EMBL/GenBank/DDBJ whole genome shotgun (WGS) entry which is preliminary data.</text>
</comment>
<evidence type="ECO:0000256" key="8">
    <source>
        <dbReference type="ARBA" id="ARBA00022723"/>
    </source>
</evidence>
<dbReference type="PANTHER" id="PTHR10422">
    <property type="entry name" value="CYTOCHROME C OXIDASE SUBUNIT 1"/>
    <property type="match status" value="1"/>
</dbReference>
<feature type="transmembrane region" description="Helical" evidence="15">
    <location>
        <begin position="455"/>
        <end position="474"/>
    </location>
</feature>
<evidence type="ECO:0000256" key="15">
    <source>
        <dbReference type="SAM" id="Phobius"/>
    </source>
</evidence>
<dbReference type="Pfam" id="PF00115">
    <property type="entry name" value="COX1"/>
    <property type="match status" value="1"/>
</dbReference>
<feature type="transmembrane region" description="Helical" evidence="15">
    <location>
        <begin position="423"/>
        <end position="443"/>
    </location>
</feature>
<dbReference type="CDD" id="cd01662">
    <property type="entry name" value="Ubiquinol_Oxidase_I"/>
    <property type="match status" value="1"/>
</dbReference>
<feature type="transmembrane region" description="Helical" evidence="15">
    <location>
        <begin position="380"/>
        <end position="403"/>
    </location>
</feature>
<evidence type="ECO:0000256" key="10">
    <source>
        <dbReference type="ARBA" id="ARBA00022989"/>
    </source>
</evidence>
<evidence type="ECO:0000256" key="7">
    <source>
        <dbReference type="ARBA" id="ARBA00022692"/>
    </source>
</evidence>
<feature type="transmembrane region" description="Helical" evidence="15">
    <location>
        <begin position="613"/>
        <end position="630"/>
    </location>
</feature>
<feature type="transmembrane region" description="Helical" evidence="15">
    <location>
        <begin position="316"/>
        <end position="334"/>
    </location>
</feature>
<evidence type="ECO:0000256" key="9">
    <source>
        <dbReference type="ARBA" id="ARBA00022982"/>
    </source>
</evidence>
<gene>
    <name evidence="17" type="primary">cyoB</name>
    <name evidence="17" type="ORF">E1N52_30700</name>
</gene>
<dbReference type="RefSeq" id="WP_133186936.1">
    <property type="nucleotide sequence ID" value="NZ_SMOD01000030.1"/>
</dbReference>
<organism evidence="17 18">
    <name type="scientific">Paraburkholderia guartelaensis</name>
    <dbReference type="NCBI Taxonomy" id="2546446"/>
    <lineage>
        <taxon>Bacteria</taxon>
        <taxon>Pseudomonadati</taxon>
        <taxon>Pseudomonadota</taxon>
        <taxon>Betaproteobacteria</taxon>
        <taxon>Burkholderiales</taxon>
        <taxon>Burkholderiaceae</taxon>
        <taxon>Paraburkholderia</taxon>
    </lineage>
</organism>
<proteinExistence type="inferred from homology"/>
<dbReference type="SUPFAM" id="SSF81442">
    <property type="entry name" value="Cytochrome c oxidase subunit I-like"/>
    <property type="match status" value="1"/>
</dbReference>
<evidence type="ECO:0000313" key="18">
    <source>
        <dbReference type="Proteomes" id="UP000295606"/>
    </source>
</evidence>
<dbReference type="EMBL" id="SMOD01000030">
    <property type="protein sequence ID" value="TDG04242.1"/>
    <property type="molecule type" value="Genomic_DNA"/>
</dbReference>
<keyword evidence="12" id="KW-0186">Copper</keyword>
<dbReference type="FunFam" id="1.20.210.10:FF:000002">
    <property type="entry name" value="Cytochrome o ubiquinol oxidase, subunit I"/>
    <property type="match status" value="1"/>
</dbReference>
<dbReference type="InterPro" id="IPR036927">
    <property type="entry name" value="Cyt_c_oxase-like_su1_sf"/>
</dbReference>
<dbReference type="GO" id="GO:0020037">
    <property type="term" value="F:heme binding"/>
    <property type="evidence" value="ECO:0007669"/>
    <property type="project" value="InterPro"/>
</dbReference>
<keyword evidence="8" id="KW-0479">Metal-binding</keyword>
<feature type="transmembrane region" description="Helical" evidence="15">
    <location>
        <begin position="59"/>
        <end position="81"/>
    </location>
</feature>
<dbReference type="Gene3D" id="1.20.210.10">
    <property type="entry name" value="Cytochrome c oxidase-like, subunit I domain"/>
    <property type="match status" value="1"/>
</dbReference>
<dbReference type="InterPro" id="IPR014207">
    <property type="entry name" value="Cyt_c_ubiqinol_oxidase_su1"/>
</dbReference>
<reference evidence="17 18" key="1">
    <citation type="submission" date="2019-03" db="EMBL/GenBank/DDBJ databases">
        <title>Paraburkholderia sp. isolated from native Mimosa gymnas in Guartela State Park, Brazil.</title>
        <authorList>
            <person name="Paulitsch F."/>
            <person name="Hungria M."/>
            <person name="Delamuta J.R.M."/>
            <person name="Ribeiro R.A."/>
            <person name="Dall'Agnol R."/>
            <person name="Silva J.S.B."/>
        </authorList>
    </citation>
    <scope>NUCLEOTIDE SEQUENCE [LARGE SCALE GENOMIC DNA]</scope>
    <source>
        <strain evidence="17 18">CNPSo 3008</strain>
    </source>
</reference>
<name>A0A4R5L8U1_9BURK</name>
<dbReference type="GO" id="GO:0004129">
    <property type="term" value="F:cytochrome-c oxidase activity"/>
    <property type="evidence" value="ECO:0007669"/>
    <property type="project" value="InterPro"/>
</dbReference>
<dbReference type="InterPro" id="IPR023616">
    <property type="entry name" value="Cyt_c_oxase-like_su1_dom"/>
</dbReference>
<dbReference type="NCBIfam" id="TIGR02843">
    <property type="entry name" value="CyoB"/>
    <property type="match status" value="1"/>
</dbReference>
<feature type="transmembrane region" description="Helical" evidence="15">
    <location>
        <begin position="190"/>
        <end position="215"/>
    </location>
</feature>
<accession>A0A4R5L8U1</accession>
<evidence type="ECO:0000256" key="5">
    <source>
        <dbReference type="ARBA" id="ARBA00022617"/>
    </source>
</evidence>
<evidence type="ECO:0000256" key="2">
    <source>
        <dbReference type="ARBA" id="ARBA00009578"/>
    </source>
</evidence>
<feature type="transmembrane region" description="Helical" evidence="15">
    <location>
        <begin position="346"/>
        <end position="368"/>
    </location>
</feature>
<evidence type="ECO:0000256" key="14">
    <source>
        <dbReference type="RuleBase" id="RU000370"/>
    </source>
</evidence>
<keyword evidence="6 14" id="KW-0679">Respiratory chain</keyword>
<feature type="transmembrane region" description="Helical" evidence="15">
    <location>
        <begin position="16"/>
        <end position="38"/>
    </location>
</feature>
<keyword evidence="3 14" id="KW-0813">Transport</keyword>
<dbReference type="OrthoDB" id="9803294at2"/>
<evidence type="ECO:0000313" key="17">
    <source>
        <dbReference type="EMBL" id="TDG04242.1"/>
    </source>
</evidence>
<dbReference type="GO" id="GO:0022904">
    <property type="term" value="P:respiratory electron transport chain"/>
    <property type="evidence" value="ECO:0007669"/>
    <property type="project" value="TreeGrafter"/>
</dbReference>